<keyword evidence="4" id="KW-1133">Transmembrane helix</keyword>
<evidence type="ECO:0000313" key="7">
    <source>
        <dbReference type="EMBL" id="CDI98654.1"/>
    </source>
</evidence>
<dbReference type="STRING" id="6211.A0A087W1W3"/>
<dbReference type="Proteomes" id="UP000017246">
    <property type="component" value="Unassembled WGS sequence"/>
</dbReference>
<accession>A0A087W1W3</accession>
<feature type="domain" description="EGF-like" evidence="6">
    <location>
        <begin position="278"/>
        <end position="323"/>
    </location>
</feature>
<comment type="caution">
    <text evidence="2">Lacks conserved residue(s) required for the propagation of feature annotation.</text>
</comment>
<feature type="compositionally biased region" description="Basic and acidic residues" evidence="3">
    <location>
        <begin position="523"/>
        <end position="532"/>
    </location>
</feature>
<dbReference type="PROSITE" id="PS50026">
    <property type="entry name" value="EGF_3"/>
    <property type="match status" value="3"/>
</dbReference>
<keyword evidence="1 2" id="KW-1015">Disulfide bond</keyword>
<dbReference type="EMBL" id="LN902844">
    <property type="protein sequence ID" value="CDI98654.1"/>
    <property type="molecule type" value="Genomic_DNA"/>
</dbReference>
<dbReference type="SMART" id="SM00181">
    <property type="entry name" value="EGF"/>
    <property type="match status" value="3"/>
</dbReference>
<keyword evidence="2" id="KW-0245">EGF-like domain</keyword>
<feature type="chain" id="PRO_5001831748" evidence="5">
    <location>
        <begin position="20"/>
        <end position="532"/>
    </location>
</feature>
<feature type="transmembrane region" description="Helical" evidence="4">
    <location>
        <begin position="331"/>
        <end position="359"/>
    </location>
</feature>
<dbReference type="PROSITE" id="PS00022">
    <property type="entry name" value="EGF_1"/>
    <property type="match status" value="1"/>
</dbReference>
<dbReference type="PANTHER" id="PTHR24033">
    <property type="entry name" value="EGF-LIKE DOMAIN-CONTAINING PROTEIN"/>
    <property type="match status" value="1"/>
</dbReference>
<dbReference type="InterPro" id="IPR001881">
    <property type="entry name" value="EGF-like_Ca-bd_dom"/>
</dbReference>
<feature type="domain" description="EGF-like" evidence="6">
    <location>
        <begin position="198"/>
        <end position="234"/>
    </location>
</feature>
<dbReference type="GO" id="GO:0005509">
    <property type="term" value="F:calcium ion binding"/>
    <property type="evidence" value="ECO:0007669"/>
    <property type="project" value="InterPro"/>
</dbReference>
<dbReference type="OMA" id="CEEHICH"/>
<dbReference type="OrthoDB" id="430340at2759"/>
<evidence type="ECO:0000256" key="1">
    <source>
        <dbReference type="ARBA" id="ARBA00023157"/>
    </source>
</evidence>
<dbReference type="CDD" id="cd00054">
    <property type="entry name" value="EGF_CA"/>
    <property type="match status" value="2"/>
</dbReference>
<evidence type="ECO:0000256" key="5">
    <source>
        <dbReference type="SAM" id="SignalP"/>
    </source>
</evidence>
<reference evidence="7" key="1">
    <citation type="journal article" date="2013" name="Nature">
        <title>The genomes of four tapeworm species reveal adaptations to parasitism.</title>
        <authorList>
            <person name="Tsai I.J."/>
            <person name="Zarowiecki M."/>
            <person name="Holroyd N."/>
            <person name="Garciarrubio A."/>
            <person name="Sanchez-Flores A."/>
            <person name="Brooks K.L."/>
            <person name="Tracey A."/>
            <person name="Bobes R.J."/>
            <person name="Fragoso G."/>
            <person name="Sciutto E."/>
            <person name="Aslett M."/>
            <person name="Beasley H."/>
            <person name="Bennett H.M."/>
            <person name="Cai J."/>
            <person name="Camicia F."/>
            <person name="Clark R."/>
            <person name="Cucher M."/>
            <person name="De Silva N."/>
            <person name="Day T.A."/>
            <person name="Deplazes P."/>
            <person name="Estrada K."/>
            <person name="Fernandez C."/>
            <person name="Holland P.W."/>
            <person name="Hou J."/>
            <person name="Hu S."/>
            <person name="Huckvale T."/>
            <person name="Hung S.S."/>
            <person name="Kamenetzky L."/>
            <person name="Keane J.A."/>
            <person name="Kiss F."/>
            <person name="Koziol U."/>
            <person name="Lambert O."/>
            <person name="Liu K."/>
            <person name="Luo X."/>
            <person name="Luo Y."/>
            <person name="Macchiaroli N."/>
            <person name="Nichol S."/>
            <person name="Paps J."/>
            <person name="Parkinson J."/>
            <person name="Pouchkina-Stantcheva N."/>
            <person name="Riddiford N."/>
            <person name="Rosenzvit M."/>
            <person name="Salinas G."/>
            <person name="Wasmuth J.D."/>
            <person name="Zamanian M."/>
            <person name="Zheng Y."/>
            <person name="Cai X."/>
            <person name="Soberon X."/>
            <person name="Olson P.D."/>
            <person name="Laclette J.P."/>
            <person name="Brehm K."/>
            <person name="Berriman M."/>
            <person name="Garciarrubio A."/>
            <person name="Bobes R.J."/>
            <person name="Fragoso G."/>
            <person name="Sanchez-Flores A."/>
            <person name="Estrada K."/>
            <person name="Cevallos M.A."/>
            <person name="Morett E."/>
            <person name="Gonzalez V."/>
            <person name="Portillo T."/>
            <person name="Ochoa-Leyva A."/>
            <person name="Jose M.V."/>
            <person name="Sciutto E."/>
            <person name="Landa A."/>
            <person name="Jimenez L."/>
            <person name="Valdes V."/>
            <person name="Carrero J.C."/>
            <person name="Larralde C."/>
            <person name="Morales-Montor J."/>
            <person name="Limon-Lason J."/>
            <person name="Soberon X."/>
            <person name="Laclette J.P."/>
        </authorList>
    </citation>
    <scope>NUCLEOTIDE SEQUENCE [LARGE SCALE GENOMIC DNA]</scope>
</reference>
<gene>
    <name evidence="7" type="ORF">EmuJ_000252100</name>
</gene>
<dbReference type="PANTHER" id="PTHR24033:SF224">
    <property type="entry name" value="C-TYPE LECTIN"/>
    <property type="match status" value="1"/>
</dbReference>
<dbReference type="InterPro" id="IPR000742">
    <property type="entry name" value="EGF"/>
</dbReference>
<proteinExistence type="predicted"/>
<feature type="signal peptide" evidence="5">
    <location>
        <begin position="1"/>
        <end position="19"/>
    </location>
</feature>
<evidence type="ECO:0000256" key="3">
    <source>
        <dbReference type="SAM" id="MobiDB-lite"/>
    </source>
</evidence>
<sequence length="532" mass="58770">MLIKASLLLFLLASTPASSNPVGTLEIEMTFSNEGAKLPNGENCDTFPWNFKCDVFFIICITEESNTRRCNLHYEKTHPVRNTGALSKSVVVNYTSDQTIKMKVTIMDHDLLSSPDLIAEYTYSFLPSALVSQQNILPTSTGGAHPSTEMRMWVKRRCKPNHFGNKCTLCGVIEGRGFCDSDGLQTCHPGYFGPKCSQFDFCSDSPPCAPFAVCENTEDSFRCLCDGTSGKRCELGFDPCEEHICHHNGTCTAVGVNRNFAECVNCSIGWSGLHCEERVDACAQEEKRLGRSPCANGGHCVNRMNGTVLTCLCEDGWRGARCETSFVKASAIVAVVAICLLALLAGCIFALVCCFRVYLLPKLRLIVKKQRSVEMQPVKVDSCGELWRANNLYEEMGTQCATAKTELQGTADLGPPPSKTYPNRLTKAEYFHFSSPPFTVNDDDYEDYKTMDIQQHDPTHTCFKPTPSPESVDGEEYEPVSMRAHDGDLAIQALEAGSVCVNNEEYEELTKGAVNRPLPAPPEKSKRNENFC</sequence>
<protein>
    <submittedName>
        <fullName evidence="7">Neurogenic locus notch protein 2</fullName>
    </submittedName>
</protein>
<dbReference type="PROSITE" id="PS00010">
    <property type="entry name" value="ASX_HYDROXYL"/>
    <property type="match status" value="1"/>
</dbReference>
<reference evidence="7" key="2">
    <citation type="submission" date="2015-11" db="EMBL/GenBank/DDBJ databases">
        <authorList>
            <person name="Zhang Y."/>
            <person name="Guo Z."/>
        </authorList>
    </citation>
    <scope>NUCLEOTIDE SEQUENCE</scope>
</reference>
<evidence type="ECO:0000259" key="6">
    <source>
        <dbReference type="PROSITE" id="PS50026"/>
    </source>
</evidence>
<feature type="disulfide bond" evidence="2">
    <location>
        <begin position="266"/>
        <end position="275"/>
    </location>
</feature>
<dbReference type="AlphaFoldDB" id="A0A087W1W3"/>
<feature type="region of interest" description="Disordered" evidence="3">
    <location>
        <begin position="509"/>
        <end position="532"/>
    </location>
</feature>
<evidence type="ECO:0000313" key="8">
    <source>
        <dbReference type="Proteomes" id="UP000017246"/>
    </source>
</evidence>
<evidence type="ECO:0000256" key="4">
    <source>
        <dbReference type="SAM" id="Phobius"/>
    </source>
</evidence>
<keyword evidence="4" id="KW-0472">Membrane</keyword>
<name>A0A087W1W3_ECHMU</name>
<keyword evidence="5" id="KW-0732">Signal</keyword>
<keyword evidence="8" id="KW-1185">Reference proteome</keyword>
<feature type="domain" description="EGF-like" evidence="6">
    <location>
        <begin position="236"/>
        <end position="276"/>
    </location>
</feature>
<evidence type="ECO:0000256" key="2">
    <source>
        <dbReference type="PROSITE-ProRule" id="PRU00076"/>
    </source>
</evidence>
<dbReference type="eggNOG" id="KOG1217">
    <property type="taxonomic scope" value="Eukaryota"/>
</dbReference>
<dbReference type="InterPro" id="IPR000152">
    <property type="entry name" value="EGF-type_Asp/Asn_hydroxyl_site"/>
</dbReference>
<dbReference type="InterPro" id="IPR051830">
    <property type="entry name" value="NOTCH_homolog"/>
</dbReference>
<dbReference type="SUPFAM" id="SSF57196">
    <property type="entry name" value="EGF/Laminin"/>
    <property type="match status" value="2"/>
</dbReference>
<dbReference type="SMART" id="SM00179">
    <property type="entry name" value="EGF_CA"/>
    <property type="match status" value="2"/>
</dbReference>
<organism evidence="7 8">
    <name type="scientific">Echinococcus multilocularis</name>
    <name type="common">Fox tapeworm</name>
    <dbReference type="NCBI Taxonomy" id="6211"/>
    <lineage>
        <taxon>Eukaryota</taxon>
        <taxon>Metazoa</taxon>
        <taxon>Spiralia</taxon>
        <taxon>Lophotrochozoa</taxon>
        <taxon>Platyhelminthes</taxon>
        <taxon>Cestoda</taxon>
        <taxon>Eucestoda</taxon>
        <taxon>Cyclophyllidea</taxon>
        <taxon>Taeniidae</taxon>
        <taxon>Echinococcus</taxon>
    </lineage>
</organism>
<keyword evidence="4" id="KW-0812">Transmembrane</keyword>
<feature type="disulfide bond" evidence="2">
    <location>
        <begin position="313"/>
        <end position="322"/>
    </location>
</feature>
<feature type="disulfide bond" evidence="2">
    <location>
        <begin position="294"/>
        <end position="311"/>
    </location>
</feature>
<dbReference type="PROSITE" id="PS01186">
    <property type="entry name" value="EGF_2"/>
    <property type="match status" value="1"/>
</dbReference>
<dbReference type="Gene3D" id="2.10.25.10">
    <property type="entry name" value="Laminin"/>
    <property type="match status" value="2"/>
</dbReference>